<dbReference type="InterPro" id="IPR036322">
    <property type="entry name" value="WD40_repeat_dom_sf"/>
</dbReference>
<evidence type="ECO:0000259" key="2">
    <source>
        <dbReference type="PROSITE" id="PS50181"/>
    </source>
</evidence>
<dbReference type="Pfam" id="PF12937">
    <property type="entry name" value="F-box-like"/>
    <property type="match status" value="1"/>
</dbReference>
<keyword evidence="4" id="KW-1185">Reference proteome</keyword>
<dbReference type="HOGENOM" id="CLU_018631_0_0_1"/>
<evidence type="ECO:0000313" key="3">
    <source>
        <dbReference type="EMBL" id="EON69054.1"/>
    </source>
</evidence>
<protein>
    <recommendedName>
        <fullName evidence="2">F-box domain-containing protein</fullName>
    </recommendedName>
</protein>
<reference evidence="4" key="1">
    <citation type="submission" date="2012-06" db="EMBL/GenBank/DDBJ databases">
        <title>The genome sequence of Coniosporium apollinis CBS 100218.</title>
        <authorList>
            <consortium name="The Broad Institute Genome Sequencing Platform"/>
            <person name="Cuomo C."/>
            <person name="Gorbushina A."/>
            <person name="Noack S."/>
            <person name="Walker B."/>
            <person name="Young S.K."/>
            <person name="Zeng Q."/>
            <person name="Gargeya S."/>
            <person name="Fitzgerald M."/>
            <person name="Haas B."/>
            <person name="Abouelleil A."/>
            <person name="Alvarado L."/>
            <person name="Arachchi H.M."/>
            <person name="Berlin A.M."/>
            <person name="Chapman S.B."/>
            <person name="Goldberg J."/>
            <person name="Griggs A."/>
            <person name="Gujja S."/>
            <person name="Hansen M."/>
            <person name="Howarth C."/>
            <person name="Imamovic A."/>
            <person name="Larimer J."/>
            <person name="McCowan C."/>
            <person name="Montmayeur A."/>
            <person name="Murphy C."/>
            <person name="Neiman D."/>
            <person name="Pearson M."/>
            <person name="Priest M."/>
            <person name="Roberts A."/>
            <person name="Saif S."/>
            <person name="Shea T."/>
            <person name="Sisk P."/>
            <person name="Sykes S."/>
            <person name="Wortman J."/>
            <person name="Nusbaum C."/>
            <person name="Birren B."/>
        </authorList>
    </citation>
    <scope>NUCLEOTIDE SEQUENCE [LARGE SCALE GENOMIC DNA]</scope>
    <source>
        <strain evidence="4">CBS 100218</strain>
    </source>
</reference>
<dbReference type="InterPro" id="IPR001810">
    <property type="entry name" value="F-box_dom"/>
</dbReference>
<accession>R7Z4W5</accession>
<feature type="compositionally biased region" description="Basic and acidic residues" evidence="1">
    <location>
        <begin position="581"/>
        <end position="601"/>
    </location>
</feature>
<gene>
    <name evidence="3" type="ORF">W97_08367</name>
</gene>
<dbReference type="STRING" id="1168221.R7Z4W5"/>
<evidence type="ECO:0000256" key="1">
    <source>
        <dbReference type="SAM" id="MobiDB-lite"/>
    </source>
</evidence>
<dbReference type="InterPro" id="IPR036047">
    <property type="entry name" value="F-box-like_dom_sf"/>
</dbReference>
<dbReference type="OMA" id="IDSYESW"/>
<feature type="region of interest" description="Disordered" evidence="1">
    <location>
        <begin position="577"/>
        <end position="601"/>
    </location>
</feature>
<dbReference type="EMBL" id="JH767605">
    <property type="protein sequence ID" value="EON69054.1"/>
    <property type="molecule type" value="Genomic_DNA"/>
</dbReference>
<feature type="compositionally biased region" description="Polar residues" evidence="1">
    <location>
        <begin position="455"/>
        <end position="465"/>
    </location>
</feature>
<feature type="domain" description="F-box" evidence="2">
    <location>
        <begin position="1"/>
        <end position="45"/>
    </location>
</feature>
<dbReference type="AlphaFoldDB" id="R7Z4W5"/>
<name>R7Z4W5_CONA1</name>
<evidence type="ECO:0000313" key="4">
    <source>
        <dbReference type="Proteomes" id="UP000016924"/>
    </source>
</evidence>
<dbReference type="SUPFAM" id="SSF81383">
    <property type="entry name" value="F-box domain"/>
    <property type="match status" value="1"/>
</dbReference>
<dbReference type="SUPFAM" id="SSF50978">
    <property type="entry name" value="WD40 repeat-like"/>
    <property type="match status" value="1"/>
</dbReference>
<sequence>MLEDLPIEILTQITAYLPSAQAVANLSQSCHRLHDFVSREGWKVFIRTRFPSAALAPQHGEVAHSLTTLSRNWDRRAFVSSYIEPAGSITNLNKWEYIPRWERPRGQTMGYRPVIDSYEEWSGGSWTDRREIVAWSAGAELVIRAKHMGKQILESWEESSAEAREDDIMAVKVLRPSQKESGDSGVEEIMFGTANGELNLLYAGLTDKSKMAKRVYATNGRQVRSADVSPSTAPILAAALSDVDIALYPVHGKSSAWALNPVSDTRVCDGSNACRVWSTRFLSEDSLAVGLGPSNTPLHVYGIIPSGLSREPIRKFGEENEPATQATVYPIVPLPGSSQASNSPGQVFLSGSYGGVIRLHDMRSPRFSESFYVDEGDSSAIYSLQPIARERLVAGTSRHSTLKIFDLRVQGGRAYSYLDARPSSPERAKSRPQISPTKPPSNEADKPPLLHDPSSAWSLFLNPQNSTRGANRGSRRSRRSVESPVYSISSPSSTSPSLFAGVEGSVVQLDMTSVLDEHPDPVFQGESVHAAREAHGAGMGRSRAVDVRQRWDPKGDVLNLAMFSQTDGQMKLRVQKSVGETSRRREAAEGMEGLDERWGSA</sequence>
<dbReference type="Gene3D" id="2.130.10.10">
    <property type="entry name" value="YVTN repeat-like/Quinoprotein amine dehydrogenase"/>
    <property type="match status" value="1"/>
</dbReference>
<dbReference type="InterPro" id="IPR015943">
    <property type="entry name" value="WD40/YVTN_repeat-like_dom_sf"/>
</dbReference>
<dbReference type="PROSITE" id="PS50181">
    <property type="entry name" value="FBOX"/>
    <property type="match status" value="1"/>
</dbReference>
<feature type="region of interest" description="Disordered" evidence="1">
    <location>
        <begin position="416"/>
        <end position="498"/>
    </location>
</feature>
<dbReference type="Proteomes" id="UP000016924">
    <property type="component" value="Unassembled WGS sequence"/>
</dbReference>
<feature type="compositionally biased region" description="Low complexity" evidence="1">
    <location>
        <begin position="482"/>
        <end position="497"/>
    </location>
</feature>
<dbReference type="OrthoDB" id="1259151at2759"/>
<proteinExistence type="predicted"/>
<dbReference type="GeneID" id="19905678"/>
<dbReference type="RefSeq" id="XP_007784371.1">
    <property type="nucleotide sequence ID" value="XM_007786181.1"/>
</dbReference>
<dbReference type="eggNOG" id="ENOG502SUQR">
    <property type="taxonomic scope" value="Eukaryota"/>
</dbReference>
<organism evidence="3 4">
    <name type="scientific">Coniosporium apollinis (strain CBS 100218)</name>
    <name type="common">Rock-inhabiting black yeast</name>
    <dbReference type="NCBI Taxonomy" id="1168221"/>
    <lineage>
        <taxon>Eukaryota</taxon>
        <taxon>Fungi</taxon>
        <taxon>Dikarya</taxon>
        <taxon>Ascomycota</taxon>
        <taxon>Pezizomycotina</taxon>
        <taxon>Dothideomycetes</taxon>
        <taxon>Dothideomycetes incertae sedis</taxon>
        <taxon>Coniosporium</taxon>
    </lineage>
</organism>